<reference evidence="2 3" key="1">
    <citation type="submission" date="2013-11" db="EMBL/GenBank/DDBJ databases">
        <title>The Genome Sequence of Phytophthora parasitica P1976.</title>
        <authorList>
            <consortium name="The Broad Institute Genomics Platform"/>
            <person name="Russ C."/>
            <person name="Tyler B."/>
            <person name="Panabieres F."/>
            <person name="Shan W."/>
            <person name="Tripathy S."/>
            <person name="Grunwald N."/>
            <person name="Machado M."/>
            <person name="Johnson C.S."/>
            <person name="Walker B."/>
            <person name="Young S."/>
            <person name="Zeng Q."/>
            <person name="Gargeya S."/>
            <person name="Fitzgerald M."/>
            <person name="Haas B."/>
            <person name="Abouelleil A."/>
            <person name="Allen A.W."/>
            <person name="Alvarado L."/>
            <person name="Arachchi H.M."/>
            <person name="Berlin A.M."/>
            <person name="Chapman S.B."/>
            <person name="Gainer-Dewar J."/>
            <person name="Goldberg J."/>
            <person name="Griggs A."/>
            <person name="Gujja S."/>
            <person name="Hansen M."/>
            <person name="Howarth C."/>
            <person name="Imamovic A."/>
            <person name="Ireland A."/>
            <person name="Larimer J."/>
            <person name="McCowan C."/>
            <person name="Murphy C."/>
            <person name="Pearson M."/>
            <person name="Poon T.W."/>
            <person name="Priest M."/>
            <person name="Roberts A."/>
            <person name="Saif S."/>
            <person name="Shea T."/>
            <person name="Sisk P."/>
            <person name="Sykes S."/>
            <person name="Wortman J."/>
            <person name="Nusbaum C."/>
            <person name="Birren B."/>
        </authorList>
    </citation>
    <scope>NUCLEOTIDE SEQUENCE [LARGE SCALE GENOMIC DNA]</scope>
    <source>
        <strain evidence="2 3">P1976</strain>
    </source>
</reference>
<comment type="caution">
    <text evidence="2">The sequence shown here is derived from an EMBL/GenBank/DDBJ whole genome shotgun (WGS) entry which is preliminary data.</text>
</comment>
<evidence type="ECO:0000256" key="1">
    <source>
        <dbReference type="SAM" id="MobiDB-lite"/>
    </source>
</evidence>
<organism evidence="2 3">
    <name type="scientific">Phytophthora nicotianae P1976</name>
    <dbReference type="NCBI Taxonomy" id="1317066"/>
    <lineage>
        <taxon>Eukaryota</taxon>
        <taxon>Sar</taxon>
        <taxon>Stramenopiles</taxon>
        <taxon>Oomycota</taxon>
        <taxon>Peronosporomycetes</taxon>
        <taxon>Peronosporales</taxon>
        <taxon>Peronosporaceae</taxon>
        <taxon>Phytophthora</taxon>
    </lineage>
</organism>
<accession>A0A080ZB80</accession>
<evidence type="ECO:0000313" key="3">
    <source>
        <dbReference type="Proteomes" id="UP000028582"/>
    </source>
</evidence>
<name>A0A080ZB80_PHYNI</name>
<gene>
    <name evidence="2" type="ORF">F444_18478</name>
</gene>
<dbReference type="AlphaFoldDB" id="A0A080ZB80"/>
<feature type="compositionally biased region" description="Low complexity" evidence="1">
    <location>
        <begin position="58"/>
        <end position="69"/>
    </location>
</feature>
<proteinExistence type="predicted"/>
<feature type="region of interest" description="Disordered" evidence="1">
    <location>
        <begin position="30"/>
        <end position="83"/>
    </location>
</feature>
<sequence>MISGEIISDAKLLEEVSTFLNETDLVLARTSRDGGASGTSLCESWFPMNGDSDDERTTSSSNTTVNTAKSNRKMGQKKEALRRQRYQRRLRQERETLRRMEKSLTARLVQVKEAYEARDCSVDARDGQINWLLRDVAKQKRAERFRAEEEQKQLVEIITSQATYLSTLRDMITDQYATTFGL</sequence>
<evidence type="ECO:0000313" key="2">
    <source>
        <dbReference type="EMBL" id="ETO63891.1"/>
    </source>
</evidence>
<dbReference type="Proteomes" id="UP000028582">
    <property type="component" value="Unassembled WGS sequence"/>
</dbReference>
<protein>
    <submittedName>
        <fullName evidence="2">Uncharacterized protein</fullName>
    </submittedName>
</protein>
<dbReference type="EMBL" id="ANJA01003373">
    <property type="protein sequence ID" value="ETO63891.1"/>
    <property type="molecule type" value="Genomic_DNA"/>
</dbReference>